<name>A0ABP9DAI7_9BACT</name>
<accession>A0ABP9DAI7</accession>
<dbReference type="Pfam" id="PF17116">
    <property type="entry name" value="T9SS_plug_1st"/>
    <property type="match status" value="1"/>
</dbReference>
<dbReference type="InterPro" id="IPR013783">
    <property type="entry name" value="Ig-like_fold"/>
</dbReference>
<dbReference type="InterPro" id="IPR014756">
    <property type="entry name" value="Ig_E-set"/>
</dbReference>
<keyword evidence="4" id="KW-1185">Reference proteome</keyword>
<dbReference type="EMBL" id="BAABJX010000026">
    <property type="protein sequence ID" value="GAA4832838.1"/>
    <property type="molecule type" value="Genomic_DNA"/>
</dbReference>
<feature type="signal peptide" evidence="1">
    <location>
        <begin position="1"/>
        <end position="27"/>
    </location>
</feature>
<organism evidence="3 4">
    <name type="scientific">Algivirga pacifica</name>
    <dbReference type="NCBI Taxonomy" id="1162670"/>
    <lineage>
        <taxon>Bacteria</taxon>
        <taxon>Pseudomonadati</taxon>
        <taxon>Bacteroidota</taxon>
        <taxon>Cytophagia</taxon>
        <taxon>Cytophagales</taxon>
        <taxon>Flammeovirgaceae</taxon>
        <taxon>Algivirga</taxon>
    </lineage>
</organism>
<dbReference type="SUPFAM" id="SSF81296">
    <property type="entry name" value="E set domains"/>
    <property type="match status" value="1"/>
</dbReference>
<evidence type="ECO:0000256" key="1">
    <source>
        <dbReference type="SAM" id="SignalP"/>
    </source>
</evidence>
<feature type="chain" id="PRO_5045865917" evidence="1">
    <location>
        <begin position="28"/>
        <end position="442"/>
    </location>
</feature>
<sequence>MPRQQFFTVFSFCSFLTLLFFFSLENALGQEAVYHQGWLDKKELLPENIIYEPTIKTVQLFNPNSGANPAETADAVVSVRESGSLLLRFDELAEDGEYYEAKILHCNHDWTLSGLSSFDFMGNQYNAFRINDYEYSMSEEVPYIHYELQLPALNRSGNYLLVVYREGDEDDLRFIRRFVVYEDRVSIVGEVAQTVGGRVTWETHQLNFKVNYSNLEIPFPDRSVWVTLRQNERWDNAIYNLPPRFIRTNDRVMEFDYFNMENAFPAGNEFRTFGFRSMTGSGLNVRTIEVPDAGNMRRIYLYNDIRRGDKSFNQQQQDINGSYFVQVMGRRQFSTDADYMEVIFTLKMEEVKGDVYLMGKFTDWKLQEEYKMTYLPDKGIYVGSAILKQGMYDYAYSIYDQGEKSEGYIEGNYRLAQNTYDIIVYYRKIGDRADRVIGYRRF</sequence>
<evidence type="ECO:0000313" key="4">
    <source>
        <dbReference type="Proteomes" id="UP001500298"/>
    </source>
</evidence>
<feature type="domain" description="Type 9 secretion system plug protein N-terminal" evidence="2">
    <location>
        <begin position="55"/>
        <end position="182"/>
    </location>
</feature>
<proteinExistence type="predicted"/>
<dbReference type="Proteomes" id="UP001500298">
    <property type="component" value="Unassembled WGS sequence"/>
</dbReference>
<dbReference type="Gene3D" id="2.60.40.10">
    <property type="entry name" value="Immunoglobulins"/>
    <property type="match status" value="1"/>
</dbReference>
<dbReference type="RefSeq" id="WP_345371037.1">
    <property type="nucleotide sequence ID" value="NZ_BAABJX010000026.1"/>
</dbReference>
<keyword evidence="1" id="KW-0732">Signal</keyword>
<reference evidence="4" key="1">
    <citation type="journal article" date="2019" name="Int. J. Syst. Evol. Microbiol.">
        <title>The Global Catalogue of Microorganisms (GCM) 10K type strain sequencing project: providing services to taxonomists for standard genome sequencing and annotation.</title>
        <authorList>
            <consortium name="The Broad Institute Genomics Platform"/>
            <consortium name="The Broad Institute Genome Sequencing Center for Infectious Disease"/>
            <person name="Wu L."/>
            <person name="Ma J."/>
        </authorList>
    </citation>
    <scope>NUCLEOTIDE SEQUENCE [LARGE SCALE GENOMIC DNA]</scope>
    <source>
        <strain evidence="4">JCM 18326</strain>
    </source>
</reference>
<evidence type="ECO:0000313" key="3">
    <source>
        <dbReference type="EMBL" id="GAA4832838.1"/>
    </source>
</evidence>
<comment type="caution">
    <text evidence="3">The sequence shown here is derived from an EMBL/GenBank/DDBJ whole genome shotgun (WGS) entry which is preliminary data.</text>
</comment>
<protein>
    <submittedName>
        <fullName evidence="3">DUF5103 domain-containing protein</fullName>
    </submittedName>
</protein>
<dbReference type="InterPro" id="IPR031345">
    <property type="entry name" value="T9SS_Plug_N"/>
</dbReference>
<evidence type="ECO:0000259" key="2">
    <source>
        <dbReference type="Pfam" id="PF17116"/>
    </source>
</evidence>
<gene>
    <name evidence="3" type="ORF">GCM10023331_17620</name>
</gene>